<dbReference type="PROSITE" id="PS51257">
    <property type="entry name" value="PROKAR_LIPOPROTEIN"/>
    <property type="match status" value="1"/>
</dbReference>
<dbReference type="PANTHER" id="PTHR34142:SF1">
    <property type="entry name" value="GLYCOSIDE HYDROLASE FAMILY 5 DOMAIN-CONTAINING PROTEIN"/>
    <property type="match status" value="1"/>
</dbReference>
<dbReference type="PROSITE" id="PS00659">
    <property type="entry name" value="GLYCOSYL_HYDROL_F5"/>
    <property type="match status" value="1"/>
</dbReference>
<protein>
    <recommendedName>
        <fullName evidence="2">cellulase</fullName>
        <ecNumber evidence="2">3.2.1.4</ecNumber>
    </recommendedName>
</protein>
<dbReference type="EMBL" id="AWFK01000009">
    <property type="protein sequence ID" value="KOA49208.1"/>
    <property type="molecule type" value="Genomic_DNA"/>
</dbReference>
<dbReference type="AlphaFoldDB" id="A0AB34T8M9"/>
<comment type="similarity">
    <text evidence="5">Belongs to the glycosyl hydrolase 5 (cellulase A) family.</text>
</comment>
<dbReference type="Proteomes" id="UP000037239">
    <property type="component" value="Unassembled WGS sequence"/>
</dbReference>
<dbReference type="RefSeq" id="WP_052826435.1">
    <property type="nucleotide sequence ID" value="NZ_AWFK01000009.1"/>
</dbReference>
<proteinExistence type="inferred from homology"/>
<feature type="domain" description="Glycoside hydrolase family 5" evidence="8">
    <location>
        <begin position="84"/>
        <end position="335"/>
    </location>
</feature>
<feature type="compositionally biased region" description="Polar residues" evidence="6">
    <location>
        <begin position="37"/>
        <end position="71"/>
    </location>
</feature>
<organism evidence="9 10">
    <name type="scientific">Bifidobacterium animalis subsp. animalis MCC 0483</name>
    <dbReference type="NCBI Taxonomy" id="1365955"/>
    <lineage>
        <taxon>Bacteria</taxon>
        <taxon>Bacillati</taxon>
        <taxon>Actinomycetota</taxon>
        <taxon>Actinomycetes</taxon>
        <taxon>Bifidobacteriales</taxon>
        <taxon>Bifidobacteriaceae</taxon>
        <taxon>Bifidobacterium</taxon>
    </lineage>
</organism>
<sequence>MRHTGQPGLAARVARIAMALAISMAVGMTGACGSEPETPSTATNQPTASEEKSANSGKQSAEPSEQPTNSATVVPLHVKGAKLLDEQNHPRQLRGVSTHGIAWFPQYVNAELFGNLKREWGINTVRLAMYTGEEGGYTTNGNKEELRKLVHQGVDAAIKQDLYVIVDWHTLSDNNPLTSVDAAKRFFDEMSHDYVGKPNVIYEICNEPNGTTTWAQVKQYAEQIIPVIRANDKNALILVGTPNWCQNIGEAEADPITGAGNLMYTMHFYAAEHHEELRNAMVSAVENGFPVFVSEFGLTQASGNGAIDTASAQAWLNAMDEYDISYVIWNLSNKNEGSALFVTGETRNPQTSDLSAEAEWYRGYLKQHATEANR</sequence>
<evidence type="ECO:0000259" key="8">
    <source>
        <dbReference type="Pfam" id="PF00150"/>
    </source>
</evidence>
<evidence type="ECO:0000256" key="2">
    <source>
        <dbReference type="ARBA" id="ARBA00012601"/>
    </source>
</evidence>
<dbReference type="InterPro" id="IPR018087">
    <property type="entry name" value="Glyco_hydro_5_CS"/>
</dbReference>
<dbReference type="Pfam" id="PF00150">
    <property type="entry name" value="Cellulase"/>
    <property type="match status" value="1"/>
</dbReference>
<feature type="region of interest" description="Disordered" evidence="6">
    <location>
        <begin position="31"/>
        <end position="71"/>
    </location>
</feature>
<comment type="caution">
    <text evidence="9">The sequence shown here is derived from an EMBL/GenBank/DDBJ whole genome shotgun (WGS) entry which is preliminary data.</text>
</comment>
<dbReference type="PANTHER" id="PTHR34142">
    <property type="entry name" value="ENDO-BETA-1,4-GLUCANASE A"/>
    <property type="match status" value="1"/>
</dbReference>
<accession>A0AB34T8M9</accession>
<keyword evidence="7" id="KW-0732">Signal</keyword>
<gene>
    <name evidence="9" type="ORF">BAAM0483_05850</name>
</gene>
<dbReference type="InterPro" id="IPR017853">
    <property type="entry name" value="GH"/>
</dbReference>
<evidence type="ECO:0000313" key="9">
    <source>
        <dbReference type="EMBL" id="KOA49208.1"/>
    </source>
</evidence>
<evidence type="ECO:0000256" key="6">
    <source>
        <dbReference type="SAM" id="MobiDB-lite"/>
    </source>
</evidence>
<reference evidence="9 10" key="1">
    <citation type="journal article" date="2015" name="Int J Genomics">
        <title>Comparative Genomics Revealed Genetic Diversity and Species/Strain-Level Differences in Carbohydrate Metabolism of Three Probiotic Bifidobacterial Species.</title>
        <authorList>
            <person name="Odamaki T."/>
            <person name="Horigome A."/>
            <person name="Sugahara H."/>
            <person name="Hashikura N."/>
            <person name="Minami J."/>
            <person name="Xiao J.Z."/>
            <person name="Abe F."/>
        </authorList>
    </citation>
    <scope>NUCLEOTIDE SEQUENCE [LARGE SCALE GENOMIC DNA]</scope>
    <source>
        <strain evidence="9 10">MCC 0483</strain>
    </source>
</reference>
<evidence type="ECO:0000256" key="7">
    <source>
        <dbReference type="SAM" id="SignalP"/>
    </source>
</evidence>
<dbReference type="EC" id="3.2.1.4" evidence="2"/>
<evidence type="ECO:0000256" key="5">
    <source>
        <dbReference type="RuleBase" id="RU361153"/>
    </source>
</evidence>
<keyword evidence="4 5" id="KW-0326">Glycosidase</keyword>
<dbReference type="InterPro" id="IPR001547">
    <property type="entry name" value="Glyco_hydro_5"/>
</dbReference>
<keyword evidence="3 5" id="KW-0378">Hydrolase</keyword>
<name>A0AB34T8M9_9BIFI</name>
<feature type="signal peptide" evidence="7">
    <location>
        <begin position="1"/>
        <end position="31"/>
    </location>
</feature>
<dbReference type="SUPFAM" id="SSF51445">
    <property type="entry name" value="(Trans)glycosidases"/>
    <property type="match status" value="1"/>
</dbReference>
<evidence type="ECO:0000256" key="3">
    <source>
        <dbReference type="ARBA" id="ARBA00022801"/>
    </source>
</evidence>
<evidence type="ECO:0000256" key="1">
    <source>
        <dbReference type="ARBA" id="ARBA00000966"/>
    </source>
</evidence>
<dbReference type="GO" id="GO:0008810">
    <property type="term" value="F:cellulase activity"/>
    <property type="evidence" value="ECO:0007669"/>
    <property type="project" value="UniProtKB-EC"/>
</dbReference>
<comment type="catalytic activity">
    <reaction evidence="1">
        <text>Endohydrolysis of (1-&gt;4)-beta-D-glucosidic linkages in cellulose, lichenin and cereal beta-D-glucans.</text>
        <dbReference type="EC" id="3.2.1.4"/>
    </reaction>
</comment>
<dbReference type="Gene3D" id="3.20.20.80">
    <property type="entry name" value="Glycosidases"/>
    <property type="match status" value="1"/>
</dbReference>
<evidence type="ECO:0000256" key="4">
    <source>
        <dbReference type="ARBA" id="ARBA00023295"/>
    </source>
</evidence>
<dbReference type="GO" id="GO:0000272">
    <property type="term" value="P:polysaccharide catabolic process"/>
    <property type="evidence" value="ECO:0007669"/>
    <property type="project" value="InterPro"/>
</dbReference>
<evidence type="ECO:0000313" key="10">
    <source>
        <dbReference type="Proteomes" id="UP000037239"/>
    </source>
</evidence>
<feature type="chain" id="PRO_5044204651" description="cellulase" evidence="7">
    <location>
        <begin position="32"/>
        <end position="374"/>
    </location>
</feature>